<dbReference type="InterPro" id="IPR036953">
    <property type="entry name" value="GreA/GreB_C_sf"/>
</dbReference>
<sequence>MARAKQVIALVWSHVLLAELDDDDTIARYIDYTIVPDDHADPASGRYSESLPTGKALLGHVTGDYVETTIDGAHMRLLIQGVGAR</sequence>
<keyword evidence="2" id="KW-0251">Elongation factor</keyword>
<dbReference type="Pfam" id="PF01272">
    <property type="entry name" value="GreA_GreB"/>
    <property type="match status" value="1"/>
</dbReference>
<dbReference type="RefSeq" id="WP_387256023.1">
    <property type="nucleotide sequence ID" value="NZ_JBIALX010000027.1"/>
</dbReference>
<evidence type="ECO:0000313" key="3">
    <source>
        <dbReference type="Proteomes" id="UP001601521"/>
    </source>
</evidence>
<proteinExistence type="predicted"/>
<dbReference type="SUPFAM" id="SSF54534">
    <property type="entry name" value="FKBP-like"/>
    <property type="match status" value="1"/>
</dbReference>
<evidence type="ECO:0000313" key="2">
    <source>
        <dbReference type="EMBL" id="MFF0458449.1"/>
    </source>
</evidence>
<feature type="domain" description="Transcription elongation factor GreA/GreB C-terminal" evidence="1">
    <location>
        <begin position="30"/>
        <end position="77"/>
    </location>
</feature>
<reference evidence="2 3" key="1">
    <citation type="submission" date="2024-10" db="EMBL/GenBank/DDBJ databases">
        <title>The Natural Products Discovery Center: Release of the First 8490 Sequenced Strains for Exploring Actinobacteria Biosynthetic Diversity.</title>
        <authorList>
            <person name="Kalkreuter E."/>
            <person name="Kautsar S.A."/>
            <person name="Yang D."/>
            <person name="Bader C.D."/>
            <person name="Teijaro C.N."/>
            <person name="Fluegel L."/>
            <person name="Davis C.M."/>
            <person name="Simpson J.R."/>
            <person name="Lauterbach L."/>
            <person name="Steele A.D."/>
            <person name="Gui C."/>
            <person name="Meng S."/>
            <person name="Li G."/>
            <person name="Viehrig K."/>
            <person name="Ye F."/>
            <person name="Su P."/>
            <person name="Kiefer A.F."/>
            <person name="Nichols A."/>
            <person name="Cepeda A.J."/>
            <person name="Yan W."/>
            <person name="Fan B."/>
            <person name="Jiang Y."/>
            <person name="Adhikari A."/>
            <person name="Zheng C.-J."/>
            <person name="Schuster L."/>
            <person name="Cowan T.M."/>
            <person name="Smanski M.J."/>
            <person name="Chevrette M.G."/>
            <person name="De Carvalho L.P.S."/>
            <person name="Shen B."/>
        </authorList>
    </citation>
    <scope>NUCLEOTIDE SEQUENCE [LARGE SCALE GENOMIC DNA]</scope>
    <source>
        <strain evidence="2 3">NPDC004550</strain>
    </source>
</reference>
<dbReference type="InterPro" id="IPR001437">
    <property type="entry name" value="Tscrpt_elong_fac_GreA/B_C"/>
</dbReference>
<accession>A0ABW6NU20</accession>
<evidence type="ECO:0000259" key="1">
    <source>
        <dbReference type="Pfam" id="PF01272"/>
    </source>
</evidence>
<dbReference type="Gene3D" id="3.10.50.30">
    <property type="entry name" value="Transcription elongation factor, GreA/GreB, C-terminal domain"/>
    <property type="match status" value="1"/>
</dbReference>
<name>A0ABW6NU20_9NOCA</name>
<keyword evidence="2" id="KW-0648">Protein biosynthesis</keyword>
<protein>
    <submittedName>
        <fullName evidence="2">GreA/GreB family elongation factor</fullName>
    </submittedName>
</protein>
<dbReference type="GO" id="GO:0003746">
    <property type="term" value="F:translation elongation factor activity"/>
    <property type="evidence" value="ECO:0007669"/>
    <property type="project" value="UniProtKB-KW"/>
</dbReference>
<gene>
    <name evidence="2" type="ORF">ACFYTH_34295</name>
</gene>
<dbReference type="EMBL" id="JBIALX010000027">
    <property type="protein sequence ID" value="MFF0458449.1"/>
    <property type="molecule type" value="Genomic_DNA"/>
</dbReference>
<comment type="caution">
    <text evidence="2">The sequence shown here is derived from an EMBL/GenBank/DDBJ whole genome shotgun (WGS) entry which is preliminary data.</text>
</comment>
<organism evidence="2 3">
    <name type="scientific">Nocardia africana</name>
    <dbReference type="NCBI Taxonomy" id="134964"/>
    <lineage>
        <taxon>Bacteria</taxon>
        <taxon>Bacillati</taxon>
        <taxon>Actinomycetota</taxon>
        <taxon>Actinomycetes</taxon>
        <taxon>Mycobacteriales</taxon>
        <taxon>Nocardiaceae</taxon>
        <taxon>Nocardia</taxon>
    </lineage>
</organism>
<keyword evidence="3" id="KW-1185">Reference proteome</keyword>
<dbReference type="Proteomes" id="UP001601521">
    <property type="component" value="Unassembled WGS sequence"/>
</dbReference>